<dbReference type="NCBIfam" id="TIGR01643">
    <property type="entry name" value="YD_repeat_2x"/>
    <property type="match status" value="1"/>
</dbReference>
<dbReference type="NCBIfam" id="TIGR03696">
    <property type="entry name" value="Rhs_assc_core"/>
    <property type="match status" value="1"/>
</dbReference>
<evidence type="ECO:0000313" key="3">
    <source>
        <dbReference type="EMBL" id="OGF13228.1"/>
    </source>
</evidence>
<proteinExistence type="predicted"/>
<dbReference type="InterPro" id="IPR050708">
    <property type="entry name" value="T6SS_VgrG/RHS"/>
</dbReference>
<evidence type="ECO:0000256" key="1">
    <source>
        <dbReference type="ARBA" id="ARBA00022737"/>
    </source>
</evidence>
<comment type="caution">
    <text evidence="3">The sequence shown here is derived from an EMBL/GenBank/DDBJ whole genome shotgun (WGS) entry which is preliminary data.</text>
</comment>
<accession>A0A1F5RFT2</accession>
<dbReference type="InterPro" id="IPR022385">
    <property type="entry name" value="Rhs_assc_core"/>
</dbReference>
<name>A0A1F5RFT2_9BACT</name>
<reference evidence="3 4" key="1">
    <citation type="journal article" date="2016" name="Nat. Commun.">
        <title>Thousands of microbial genomes shed light on interconnected biogeochemical processes in an aquifer system.</title>
        <authorList>
            <person name="Anantharaman K."/>
            <person name="Brown C.T."/>
            <person name="Hug L.A."/>
            <person name="Sharon I."/>
            <person name="Castelle C.J."/>
            <person name="Probst A.J."/>
            <person name="Thomas B.C."/>
            <person name="Singh A."/>
            <person name="Wilkins M.J."/>
            <person name="Karaoz U."/>
            <person name="Brodie E.L."/>
            <person name="Williams K.H."/>
            <person name="Hubbard S.S."/>
            <person name="Banfield J.F."/>
        </authorList>
    </citation>
    <scope>NUCLEOTIDE SEQUENCE [LARGE SCALE GENOMIC DNA]</scope>
</reference>
<dbReference type="InterPro" id="IPR056823">
    <property type="entry name" value="TEN-like_YD-shell"/>
</dbReference>
<gene>
    <name evidence="3" type="ORF">A2024_09525</name>
</gene>
<dbReference type="Gene3D" id="2.180.10.10">
    <property type="entry name" value="RHS repeat-associated core"/>
    <property type="match status" value="2"/>
</dbReference>
<organism evidence="3 4">
    <name type="scientific">Candidatus Edwardsbacteria bacterium GWF2_54_11</name>
    <dbReference type="NCBI Taxonomy" id="1817851"/>
    <lineage>
        <taxon>Bacteria</taxon>
        <taxon>Candidatus Edwardsiibacteriota</taxon>
    </lineage>
</organism>
<protein>
    <recommendedName>
        <fullName evidence="2">Teneurin-like YD-shell domain-containing protein</fullName>
    </recommendedName>
</protein>
<dbReference type="InterPro" id="IPR006530">
    <property type="entry name" value="YD"/>
</dbReference>
<evidence type="ECO:0000313" key="4">
    <source>
        <dbReference type="Proteomes" id="UP000177230"/>
    </source>
</evidence>
<sequence length="1072" mass="119657">MVYEYRYNGAYNSYSSGNKWKMGLPVYESIGTSQAKTYTWIKSTYISNDREWLYDAYDTQIFVPLLSSTVISRDGVNYTTTNSNFTNYGNPQNINETGQSTRTTALTYWSSGTYYVVDKPATKTVTVNGQSFGISYTYNSQGSVLTENKYGVTTTFTYYTNGDIDRVTDASGSWIDYSSYAYGLPQTIQNPIYSITRTINWEGTVATETNGRGKTTSYLYDNANRLTRITPPLGDYTAITYASNCTWEKSARGSYWSQKNYDGLGRSSGTTNVVGVNTSISYNNMGLKSYESYPHTSTNIGRSFEYDNLGRINKITNPDATTINYTFSGANTTVNDERSKNVTYTYQAFGDPDERWLMQVADAIATTSYTRNTLGSVTQITKGSLIRTYNYNTTTNFLVSETTPEAGTVNYAYNAIGLVTQRADAERTINYDYDDINRLTSIDYPSDSADVAIGYDNANNRTSLSSLVVSYSFVYDNADRMTSKVMNIESRTYNLTFGYDTRDNLTSIIYPDNISVSYTYDNGNRTTAISGYITGVTYHPSSGEATISYANGKTATISYNNRYRISGISVSGAIGYSYLYDGVGNMTTLTDNINSAYNQSYAYDDVNRMITANGPWAGNSYSYDIHGNITAKTVEYSSTYAYNYSTNRLTTADSWGYTYNGAGEVTGVSDGGWAWLTMTYDPAGRLKYFLDGNFGYPANYWYDGDGVRVKQYQKNGLPRNYSPGIVTALVPQTPPYVRYYVCNGNNTLAEYDEYNALKCKYIYLNGKLAVKVEGTSAYYYHCDYLGTPKAITNSSGTVVRTDNYYPFGKQYNYTGTYSNNRKFTSKERDWSGLDYFGARYYDCRIGRFLVPDPDLFGAPKEGSLSNPQRLNRYSYCLNNPYRFIDPNGEAPYDWADAIDGFLSRTIFSEASKATASITMTPATAYVTESVIRGSYDFLRFGVGTYNAINGNNTLWETVGYVGQDVLRAAQVVAYVSIAAKGAGIIGNEVASSPKQIPQLSTGRNVAKNAVEQAAMDKVMANPLEGAKLRIQMKDPIWHASEGWVKMARNIDGVEIHWLRNTRTNTVADFKFK</sequence>
<dbReference type="Proteomes" id="UP000177230">
    <property type="component" value="Unassembled WGS sequence"/>
</dbReference>
<dbReference type="Pfam" id="PF25023">
    <property type="entry name" value="TEN_YD-shell"/>
    <property type="match status" value="1"/>
</dbReference>
<feature type="domain" description="Teneurin-like YD-shell" evidence="2">
    <location>
        <begin position="750"/>
        <end position="880"/>
    </location>
</feature>
<evidence type="ECO:0000259" key="2">
    <source>
        <dbReference type="Pfam" id="PF25023"/>
    </source>
</evidence>
<dbReference type="PANTHER" id="PTHR32305:SF15">
    <property type="entry name" value="PROTEIN RHSA-RELATED"/>
    <property type="match status" value="1"/>
</dbReference>
<dbReference type="AlphaFoldDB" id="A0A1F5RFT2"/>
<dbReference type="EMBL" id="MFFM01000023">
    <property type="protein sequence ID" value="OGF13228.1"/>
    <property type="molecule type" value="Genomic_DNA"/>
</dbReference>
<dbReference type="PANTHER" id="PTHR32305">
    <property type="match status" value="1"/>
</dbReference>
<keyword evidence="1" id="KW-0677">Repeat</keyword>